<dbReference type="InterPro" id="IPR026017">
    <property type="entry name" value="Lumazine-bd_dom"/>
</dbReference>
<organism evidence="14 15">
    <name type="scientific">Micromonospora costi</name>
    <dbReference type="NCBI Taxonomy" id="1530042"/>
    <lineage>
        <taxon>Bacteria</taxon>
        <taxon>Bacillati</taxon>
        <taxon>Actinomycetota</taxon>
        <taxon>Actinomycetes</taxon>
        <taxon>Micromonosporales</taxon>
        <taxon>Micromonosporaceae</taxon>
        <taxon>Micromonospora</taxon>
    </lineage>
</organism>
<dbReference type="PANTHER" id="PTHR21098">
    <property type="entry name" value="RIBOFLAVIN SYNTHASE ALPHA CHAIN"/>
    <property type="match status" value="1"/>
</dbReference>
<keyword evidence="8 14" id="KW-0808">Transferase</keyword>
<dbReference type="Proteomes" id="UP000279968">
    <property type="component" value="Unassembled WGS sequence"/>
</dbReference>
<accession>A0A3B0A7E2</accession>
<dbReference type="PANTHER" id="PTHR21098:SF12">
    <property type="entry name" value="RIBOFLAVIN SYNTHASE"/>
    <property type="match status" value="1"/>
</dbReference>
<comment type="caution">
    <text evidence="14">The sequence shown here is derived from an EMBL/GenBank/DDBJ whole genome shotgun (WGS) entry which is preliminary data.</text>
</comment>
<sequence>MFTGIVEELGEVVRVTATAGDSALVAVRGPLVTADARHGDSIAVNGVCLTVVDVDGGVFTADVMGETLRRSALGALRPGDSVNLERAATLGSRLGGHLVQGHVDGVGEVLGREPAPQWETVRFRLPAHLSRYVVEKGSITVDGVSLTVAGVGPDWFAVGLIPTTLKLTTLGGRGVGDPVNLEVDVLAKYVERLLGDRATGAGPAVGADPARGVAAPGPAESDAVDGAAPTGEVA</sequence>
<feature type="domain" description="Lumazine-binding" evidence="13">
    <location>
        <begin position="1"/>
        <end position="97"/>
    </location>
</feature>
<proteinExistence type="predicted"/>
<gene>
    <name evidence="14" type="ORF">D7193_00335</name>
</gene>
<dbReference type="EMBL" id="RBAN01000001">
    <property type="protein sequence ID" value="RKN57188.1"/>
    <property type="molecule type" value="Genomic_DNA"/>
</dbReference>
<dbReference type="CDD" id="cd00402">
    <property type="entry name" value="Riboflavin_synthase_like"/>
    <property type="match status" value="1"/>
</dbReference>
<dbReference type="InterPro" id="IPR001783">
    <property type="entry name" value="Lumazine-bd"/>
</dbReference>
<dbReference type="GO" id="GO:0009231">
    <property type="term" value="P:riboflavin biosynthetic process"/>
    <property type="evidence" value="ECO:0007669"/>
    <property type="project" value="UniProtKB-KW"/>
</dbReference>
<evidence type="ECO:0000256" key="10">
    <source>
        <dbReference type="NCBIfam" id="TIGR00187"/>
    </source>
</evidence>
<dbReference type="AlphaFoldDB" id="A0A3B0A7E2"/>
<feature type="repeat" description="Lumazine-binding" evidence="11">
    <location>
        <begin position="1"/>
        <end position="97"/>
    </location>
</feature>
<evidence type="ECO:0000313" key="15">
    <source>
        <dbReference type="Proteomes" id="UP000279968"/>
    </source>
</evidence>
<dbReference type="OrthoDB" id="9788537at2"/>
<protein>
    <recommendedName>
        <fullName evidence="6 10">Riboflavin synthase</fullName>
        <ecNumber evidence="5 10">2.5.1.9</ecNumber>
    </recommendedName>
</protein>
<dbReference type="SUPFAM" id="SSF63380">
    <property type="entry name" value="Riboflavin synthase domain-like"/>
    <property type="match status" value="2"/>
</dbReference>
<keyword evidence="15" id="KW-1185">Reference proteome</keyword>
<evidence type="ECO:0000256" key="9">
    <source>
        <dbReference type="ARBA" id="ARBA00022737"/>
    </source>
</evidence>
<feature type="repeat" description="Lumazine-binding" evidence="11">
    <location>
        <begin position="98"/>
        <end position="194"/>
    </location>
</feature>
<evidence type="ECO:0000313" key="14">
    <source>
        <dbReference type="EMBL" id="RKN57188.1"/>
    </source>
</evidence>
<evidence type="ECO:0000256" key="4">
    <source>
        <dbReference type="ARBA" id="ARBA00011233"/>
    </source>
</evidence>
<comment type="function">
    <text evidence="2">Catalyzes the dismutation of two molecules of 6,7-dimethyl-8-ribityllumazine, resulting in the formation of riboflavin and 5-amino-6-(D-ribitylamino)uracil.</text>
</comment>
<dbReference type="FunFam" id="2.40.30.20:FF:000004">
    <property type="entry name" value="Riboflavin synthase, alpha subunit"/>
    <property type="match status" value="1"/>
</dbReference>
<comment type="pathway">
    <text evidence="3">Cofactor biosynthesis; riboflavin biosynthesis; riboflavin from 2-hydroxy-3-oxobutyl phosphate and 5-amino-6-(D-ribitylamino)uracil: step 2/2.</text>
</comment>
<dbReference type="NCBIfam" id="TIGR00187">
    <property type="entry name" value="ribE"/>
    <property type="match status" value="1"/>
</dbReference>
<dbReference type="NCBIfam" id="NF006767">
    <property type="entry name" value="PRK09289.1"/>
    <property type="match status" value="1"/>
</dbReference>
<dbReference type="FunFam" id="2.40.30.20:FF:000003">
    <property type="entry name" value="Riboflavin synthase, alpha subunit"/>
    <property type="match status" value="1"/>
</dbReference>
<evidence type="ECO:0000256" key="2">
    <source>
        <dbReference type="ARBA" id="ARBA00002803"/>
    </source>
</evidence>
<keyword evidence="7" id="KW-0686">Riboflavin biosynthesis</keyword>
<dbReference type="InterPro" id="IPR023366">
    <property type="entry name" value="ATP_synth_asu-like_sf"/>
</dbReference>
<dbReference type="Pfam" id="PF00677">
    <property type="entry name" value="Lum_binding"/>
    <property type="match status" value="2"/>
</dbReference>
<evidence type="ECO:0000256" key="11">
    <source>
        <dbReference type="PROSITE-ProRule" id="PRU00524"/>
    </source>
</evidence>
<dbReference type="Gene3D" id="2.40.30.20">
    <property type="match status" value="2"/>
</dbReference>
<evidence type="ECO:0000256" key="3">
    <source>
        <dbReference type="ARBA" id="ARBA00004887"/>
    </source>
</evidence>
<evidence type="ECO:0000259" key="13">
    <source>
        <dbReference type="PROSITE" id="PS51177"/>
    </source>
</evidence>
<name>A0A3B0A7E2_9ACTN</name>
<feature type="region of interest" description="Disordered" evidence="12">
    <location>
        <begin position="200"/>
        <end position="234"/>
    </location>
</feature>
<comment type="catalytic activity">
    <reaction evidence="1">
        <text>2 6,7-dimethyl-8-(1-D-ribityl)lumazine + H(+) = 5-amino-6-(D-ribitylamino)uracil + riboflavin</text>
        <dbReference type="Rhea" id="RHEA:20772"/>
        <dbReference type="ChEBI" id="CHEBI:15378"/>
        <dbReference type="ChEBI" id="CHEBI:15934"/>
        <dbReference type="ChEBI" id="CHEBI:57986"/>
        <dbReference type="ChEBI" id="CHEBI:58201"/>
        <dbReference type="EC" id="2.5.1.9"/>
    </reaction>
</comment>
<evidence type="ECO:0000256" key="8">
    <source>
        <dbReference type="ARBA" id="ARBA00022679"/>
    </source>
</evidence>
<comment type="subunit">
    <text evidence="4">Homotrimer.</text>
</comment>
<evidence type="ECO:0000256" key="12">
    <source>
        <dbReference type="SAM" id="MobiDB-lite"/>
    </source>
</evidence>
<dbReference type="InterPro" id="IPR017938">
    <property type="entry name" value="Riboflavin_synthase-like_b-brl"/>
</dbReference>
<dbReference type="NCBIfam" id="NF009566">
    <property type="entry name" value="PRK13020.1"/>
    <property type="match status" value="1"/>
</dbReference>
<evidence type="ECO:0000256" key="6">
    <source>
        <dbReference type="ARBA" id="ARBA00013950"/>
    </source>
</evidence>
<evidence type="ECO:0000256" key="7">
    <source>
        <dbReference type="ARBA" id="ARBA00022619"/>
    </source>
</evidence>
<evidence type="ECO:0000256" key="5">
    <source>
        <dbReference type="ARBA" id="ARBA00012827"/>
    </source>
</evidence>
<dbReference type="PIRSF" id="PIRSF000498">
    <property type="entry name" value="Riboflavin_syn_A"/>
    <property type="match status" value="1"/>
</dbReference>
<evidence type="ECO:0000256" key="1">
    <source>
        <dbReference type="ARBA" id="ARBA00000968"/>
    </source>
</evidence>
<dbReference type="GO" id="GO:0004746">
    <property type="term" value="F:riboflavin synthase activity"/>
    <property type="evidence" value="ECO:0007669"/>
    <property type="project" value="UniProtKB-UniRule"/>
</dbReference>
<reference evidence="14 15" key="1">
    <citation type="journal article" date="2015" name="Int. J. Syst. Evol. Microbiol.">
        <title>Micromonospora costi sp. nov., isolated from a leaf of Costus speciosus.</title>
        <authorList>
            <person name="Thawai C."/>
        </authorList>
    </citation>
    <scope>NUCLEOTIDE SEQUENCE [LARGE SCALE GENOMIC DNA]</scope>
    <source>
        <strain evidence="14 15">CS1-12</strain>
    </source>
</reference>
<dbReference type="RefSeq" id="WP_120777382.1">
    <property type="nucleotide sequence ID" value="NZ_JBHLUP010000009.1"/>
</dbReference>
<keyword evidence="9" id="KW-0677">Repeat</keyword>
<feature type="domain" description="Lumazine-binding" evidence="13">
    <location>
        <begin position="98"/>
        <end position="194"/>
    </location>
</feature>
<dbReference type="EC" id="2.5.1.9" evidence="5 10"/>
<dbReference type="PROSITE" id="PS51177">
    <property type="entry name" value="LUMAZINE_BIND"/>
    <property type="match status" value="2"/>
</dbReference>